<reference evidence="1" key="1">
    <citation type="submission" date="2021-06" db="EMBL/GenBank/DDBJ databases">
        <authorList>
            <person name="Kallberg Y."/>
            <person name="Tangrot J."/>
            <person name="Rosling A."/>
        </authorList>
    </citation>
    <scope>NUCLEOTIDE SEQUENCE</scope>
    <source>
        <strain evidence="1">CL356</strain>
    </source>
</reference>
<sequence>MCFLSATLLKVVSGGWFTLSVAVILCSVMMLWKWGTTRKIEFELSHKTKLGDIFDGKTLNGHGNRLEEDDGEIDELTRPQLRLLDTKFPVNRLPGIGLFYREAGMGVPLSFSHFVEHFPSLPEIVVFITIRPVAVPIVGEEDRLVVQKIGNYEGMYQAIARYGYMEAVDQGDQFISRLVNAISISDPTKTSIRNNEKEVITYVISQPSFISRENSPWWRNVFIAWYRFIATNSRQIHGTWHIPVDDLIDVGMKVPL</sequence>
<gene>
    <name evidence="1" type="ORF">ACOLOM_LOCUS5147</name>
</gene>
<protein>
    <submittedName>
        <fullName evidence="1">4369_t:CDS:1</fullName>
    </submittedName>
</protein>
<proteinExistence type="predicted"/>
<keyword evidence="2" id="KW-1185">Reference proteome</keyword>
<dbReference type="Proteomes" id="UP000789525">
    <property type="component" value="Unassembled WGS sequence"/>
</dbReference>
<organism evidence="1 2">
    <name type="scientific">Acaulospora colombiana</name>
    <dbReference type="NCBI Taxonomy" id="27376"/>
    <lineage>
        <taxon>Eukaryota</taxon>
        <taxon>Fungi</taxon>
        <taxon>Fungi incertae sedis</taxon>
        <taxon>Mucoromycota</taxon>
        <taxon>Glomeromycotina</taxon>
        <taxon>Glomeromycetes</taxon>
        <taxon>Diversisporales</taxon>
        <taxon>Acaulosporaceae</taxon>
        <taxon>Acaulospora</taxon>
    </lineage>
</organism>
<evidence type="ECO:0000313" key="1">
    <source>
        <dbReference type="EMBL" id="CAG8558847.1"/>
    </source>
</evidence>
<evidence type="ECO:0000313" key="2">
    <source>
        <dbReference type="Proteomes" id="UP000789525"/>
    </source>
</evidence>
<name>A0ACA9LYT6_9GLOM</name>
<dbReference type="EMBL" id="CAJVPT010009164">
    <property type="protein sequence ID" value="CAG8558847.1"/>
    <property type="molecule type" value="Genomic_DNA"/>
</dbReference>
<comment type="caution">
    <text evidence="1">The sequence shown here is derived from an EMBL/GenBank/DDBJ whole genome shotgun (WGS) entry which is preliminary data.</text>
</comment>
<accession>A0ACA9LYT6</accession>